<evidence type="ECO:0000256" key="1">
    <source>
        <dbReference type="SAM" id="Coils"/>
    </source>
</evidence>
<evidence type="ECO:0000313" key="2">
    <source>
        <dbReference type="EMBL" id="KAK7027611.1"/>
    </source>
</evidence>
<organism evidence="2 3">
    <name type="scientific">Favolaschia claudopus</name>
    <dbReference type="NCBI Taxonomy" id="2862362"/>
    <lineage>
        <taxon>Eukaryota</taxon>
        <taxon>Fungi</taxon>
        <taxon>Dikarya</taxon>
        <taxon>Basidiomycota</taxon>
        <taxon>Agaricomycotina</taxon>
        <taxon>Agaricomycetes</taxon>
        <taxon>Agaricomycetidae</taxon>
        <taxon>Agaricales</taxon>
        <taxon>Marasmiineae</taxon>
        <taxon>Mycenaceae</taxon>
        <taxon>Favolaschia</taxon>
    </lineage>
</organism>
<dbReference type="AlphaFoldDB" id="A0AAW0BM22"/>
<sequence>MSPESLSIPASLVPLFISNDAPHPSQSAVVEEVLRAKQTELSKLEHDIKRVESALNALQTNHDNLQAELDGYKSILSPIRRVPPEVLGEIFLYLVPSADKTHPHCDSLARISLPWKLGQICCRWRAVALSLSELWAFLDLGPFRCLILF</sequence>
<feature type="coiled-coil region" evidence="1">
    <location>
        <begin position="34"/>
        <end position="75"/>
    </location>
</feature>
<proteinExistence type="predicted"/>
<gene>
    <name evidence="2" type="ORF">R3P38DRAFT_2526470</name>
</gene>
<evidence type="ECO:0008006" key="4">
    <source>
        <dbReference type="Google" id="ProtNLM"/>
    </source>
</evidence>
<keyword evidence="3" id="KW-1185">Reference proteome</keyword>
<dbReference type="Proteomes" id="UP001362999">
    <property type="component" value="Unassembled WGS sequence"/>
</dbReference>
<name>A0AAW0BM22_9AGAR</name>
<dbReference type="EMBL" id="JAWWNJ010000029">
    <property type="protein sequence ID" value="KAK7027611.1"/>
    <property type="molecule type" value="Genomic_DNA"/>
</dbReference>
<keyword evidence="1" id="KW-0175">Coiled coil</keyword>
<accession>A0AAW0BM22</accession>
<evidence type="ECO:0000313" key="3">
    <source>
        <dbReference type="Proteomes" id="UP001362999"/>
    </source>
</evidence>
<comment type="caution">
    <text evidence="2">The sequence shown here is derived from an EMBL/GenBank/DDBJ whole genome shotgun (WGS) entry which is preliminary data.</text>
</comment>
<reference evidence="2 3" key="1">
    <citation type="journal article" date="2024" name="J Genomics">
        <title>Draft genome sequencing and assembly of Favolaschia claudopus CIRM-BRFM 2984 isolated from oak limbs.</title>
        <authorList>
            <person name="Navarro D."/>
            <person name="Drula E."/>
            <person name="Chaduli D."/>
            <person name="Cazenave R."/>
            <person name="Ahrendt S."/>
            <person name="Wang J."/>
            <person name="Lipzen A."/>
            <person name="Daum C."/>
            <person name="Barry K."/>
            <person name="Grigoriev I.V."/>
            <person name="Favel A."/>
            <person name="Rosso M.N."/>
            <person name="Martin F."/>
        </authorList>
    </citation>
    <scope>NUCLEOTIDE SEQUENCE [LARGE SCALE GENOMIC DNA]</scope>
    <source>
        <strain evidence="2 3">CIRM-BRFM 2984</strain>
    </source>
</reference>
<protein>
    <recommendedName>
        <fullName evidence="4">F-box domain-containing protein</fullName>
    </recommendedName>
</protein>